<dbReference type="Proteomes" id="UP000321612">
    <property type="component" value="Unassembled WGS sequence"/>
</dbReference>
<evidence type="ECO:0000256" key="1">
    <source>
        <dbReference type="SAM" id="Phobius"/>
    </source>
</evidence>
<keyword evidence="1" id="KW-0472">Membrane</keyword>
<comment type="caution">
    <text evidence="2">The sequence shown here is derived from an EMBL/GenBank/DDBJ whole genome shotgun (WGS) entry which is preliminary data.</text>
</comment>
<sequence length="117" mass="13327">MFSNNDNVETIAQFIEVAKHYIGLQYEYVKLNVIEKVVKLLTAIALLAVFVGLFFISLIYLSFAAAYAIEPLVGSLAIAYLLVGLIYVVFLILFVLLRHQLVERPLVRFLARLFMSR</sequence>
<feature type="transmembrane region" description="Helical" evidence="1">
    <location>
        <begin position="75"/>
        <end position="97"/>
    </location>
</feature>
<gene>
    <name evidence="2" type="ORF">ETF27_04465</name>
</gene>
<dbReference type="RefSeq" id="WP_130829552.1">
    <property type="nucleotide sequence ID" value="NZ_SDIK01000029.1"/>
</dbReference>
<feature type="transmembrane region" description="Helical" evidence="1">
    <location>
        <begin position="40"/>
        <end position="69"/>
    </location>
</feature>
<dbReference type="AlphaFoldDB" id="A0A5C8GKL5"/>
<evidence type="ECO:0000313" key="3">
    <source>
        <dbReference type="Proteomes" id="UP000321612"/>
    </source>
</evidence>
<keyword evidence="1" id="KW-0812">Transmembrane</keyword>
<reference evidence="3" key="1">
    <citation type="submission" date="2019-05" db="EMBL/GenBank/DDBJ databases">
        <title>Prevotella brunnea sp. nov., isolated from a wound of a patient.</title>
        <authorList>
            <person name="Buhl M."/>
        </authorList>
    </citation>
    <scope>NUCLEOTIDE SEQUENCE [LARGE SCALE GENOMIC DNA]</scope>
    <source>
        <strain evidence="3">A2672</strain>
    </source>
</reference>
<evidence type="ECO:0000313" key="2">
    <source>
        <dbReference type="EMBL" id="TXJ62474.1"/>
    </source>
</evidence>
<organism evidence="2 3">
    <name type="scientific">Prevotella brunnea</name>
    <dbReference type="NCBI Taxonomy" id="2508867"/>
    <lineage>
        <taxon>Bacteria</taxon>
        <taxon>Pseudomonadati</taxon>
        <taxon>Bacteroidota</taxon>
        <taxon>Bacteroidia</taxon>
        <taxon>Bacteroidales</taxon>
        <taxon>Prevotellaceae</taxon>
        <taxon>Prevotella</taxon>
    </lineage>
</organism>
<proteinExistence type="predicted"/>
<name>A0A5C8GKL5_9BACT</name>
<dbReference type="EMBL" id="SDIK01000029">
    <property type="protein sequence ID" value="TXJ62474.1"/>
    <property type="molecule type" value="Genomic_DNA"/>
</dbReference>
<keyword evidence="1" id="KW-1133">Transmembrane helix</keyword>
<protein>
    <submittedName>
        <fullName evidence="2">Phage holin family protein</fullName>
    </submittedName>
</protein>
<dbReference type="OrthoDB" id="1093399at2"/>
<accession>A0A5C8GKL5</accession>
<keyword evidence="3" id="KW-1185">Reference proteome</keyword>